<dbReference type="Gene3D" id="3.80.10.10">
    <property type="entry name" value="Ribonuclease Inhibitor"/>
    <property type="match status" value="2"/>
</dbReference>
<comment type="caution">
    <text evidence="1">The sequence shown here is derived from an EMBL/GenBank/DDBJ whole genome shotgun (WGS) entry which is preliminary data.</text>
</comment>
<name>A0ABN9TI69_9DINO</name>
<protein>
    <submittedName>
        <fullName evidence="1">Uncharacterized protein</fullName>
    </submittedName>
</protein>
<reference evidence="1" key="1">
    <citation type="submission" date="2023-10" db="EMBL/GenBank/DDBJ databases">
        <authorList>
            <person name="Chen Y."/>
            <person name="Shah S."/>
            <person name="Dougan E. K."/>
            <person name="Thang M."/>
            <person name="Chan C."/>
        </authorList>
    </citation>
    <scope>NUCLEOTIDE SEQUENCE [LARGE SCALE GENOMIC DNA]</scope>
</reference>
<dbReference type="SUPFAM" id="SSF52047">
    <property type="entry name" value="RNI-like"/>
    <property type="match status" value="1"/>
</dbReference>
<accession>A0ABN9TI69</accession>
<dbReference type="InterPro" id="IPR032675">
    <property type="entry name" value="LRR_dom_sf"/>
</dbReference>
<dbReference type="Pfam" id="PF13516">
    <property type="entry name" value="LRR_6"/>
    <property type="match status" value="2"/>
</dbReference>
<evidence type="ECO:0000313" key="1">
    <source>
        <dbReference type="EMBL" id="CAK0845633.1"/>
    </source>
</evidence>
<keyword evidence="2" id="KW-1185">Reference proteome</keyword>
<organism evidence="1 2">
    <name type="scientific">Prorocentrum cordatum</name>
    <dbReference type="NCBI Taxonomy" id="2364126"/>
    <lineage>
        <taxon>Eukaryota</taxon>
        <taxon>Sar</taxon>
        <taxon>Alveolata</taxon>
        <taxon>Dinophyceae</taxon>
        <taxon>Prorocentrales</taxon>
        <taxon>Prorocentraceae</taxon>
        <taxon>Prorocentrum</taxon>
    </lineage>
</organism>
<gene>
    <name evidence="1" type="ORF">PCOR1329_LOCUS39362</name>
</gene>
<dbReference type="InterPro" id="IPR001611">
    <property type="entry name" value="Leu-rich_rpt"/>
</dbReference>
<dbReference type="InterPro" id="IPR052394">
    <property type="entry name" value="LRR-containing"/>
</dbReference>
<dbReference type="Proteomes" id="UP001189429">
    <property type="component" value="Unassembled WGS sequence"/>
</dbReference>
<evidence type="ECO:0000313" key="2">
    <source>
        <dbReference type="Proteomes" id="UP001189429"/>
    </source>
</evidence>
<dbReference type="SMART" id="SM00368">
    <property type="entry name" value="LRR_RI"/>
    <property type="match status" value="5"/>
</dbReference>
<dbReference type="EMBL" id="CAUYUJ010014753">
    <property type="protein sequence ID" value="CAK0845633.1"/>
    <property type="molecule type" value="Genomic_DNA"/>
</dbReference>
<dbReference type="PANTHER" id="PTHR24114:SF2">
    <property type="entry name" value="F-BOX DOMAIN-CONTAINING PROTEIN-RELATED"/>
    <property type="match status" value="1"/>
</dbReference>
<sequence length="314" mass="33373">MLTVNSGIRQLILCENMVGAEGARAIGSALPSNQSLRILHLRKCGLGPEGAKFIAQGLISKSAALTELSVGLNEVGDDGAAGFAAMIRMNQSVREFYADWNGITSFGAGLIAEALRDSDCLQTLWLVGNDLDVNVGAQFAKALAENKVLRRLGFTSSDALPSEILGEMERATEKRKAAALQACSVGLCDDDEPQIRGATPRALPGTRRCLERGARDLEGAAWSRSWSPSDARAAKDGALAVPVKQFVARSRSPGTACASGEGDTLQVHVEPRSSETARVGQQIVMWDDTLQVREVLPTATNGTRQVLPVDLSED</sequence>
<dbReference type="PANTHER" id="PTHR24114">
    <property type="entry name" value="LEUCINE RICH REPEAT FAMILY PROTEIN"/>
    <property type="match status" value="1"/>
</dbReference>
<proteinExistence type="predicted"/>